<dbReference type="FunFam" id="1.10.3680.10:FF:000001">
    <property type="entry name" value="Co-chaperone protein DjlA"/>
    <property type="match status" value="1"/>
</dbReference>
<name>A0A433ZXN0_MORMO</name>
<proteinExistence type="inferred from homology"/>
<comment type="function">
    <text evidence="7">Regulatory DnaK co-chaperone. Direct interaction between DnaK and DjlA is needed for the induction of the wcaABCDE operon, involved in the synthesis of a colanic acid polysaccharide capsule, possibly through activation of the RcsB/RcsC phosphotransfer signaling pathway. The colanic acid capsule may help the bacterium survive conditions outside the host.</text>
</comment>
<evidence type="ECO:0000256" key="5">
    <source>
        <dbReference type="ARBA" id="ARBA00023136"/>
    </source>
</evidence>
<comment type="subcellular location">
    <subcellularLocation>
        <location evidence="7">Cell inner membrane</location>
        <topology evidence="7">Single-pass type III membrane protein</topology>
    </subcellularLocation>
</comment>
<keyword evidence="5 7" id="KW-0472">Membrane</keyword>
<dbReference type="Pfam" id="PF00226">
    <property type="entry name" value="DnaJ"/>
    <property type="match status" value="1"/>
</dbReference>
<dbReference type="GO" id="GO:0005886">
    <property type="term" value="C:plasma membrane"/>
    <property type="evidence" value="ECO:0007669"/>
    <property type="project" value="UniProtKB-SubCell"/>
</dbReference>
<dbReference type="InterPro" id="IPR007791">
    <property type="entry name" value="DjlA_N"/>
</dbReference>
<evidence type="ECO:0000259" key="9">
    <source>
        <dbReference type="PROSITE" id="PS50076"/>
    </source>
</evidence>
<reference evidence="10 11" key="1">
    <citation type="submission" date="2017-08" db="EMBL/GenBank/DDBJ databases">
        <title>Draft genome sequence of pheromone producing symbiont Morganella morganii, of the female New Zealand grass grub Costelytra giveni.</title>
        <authorList>
            <person name="Laugraud A."/>
            <person name="Young S.D."/>
            <person name="Hurst M.H."/>
        </authorList>
    </citation>
    <scope>NUCLEOTIDE SEQUENCE [LARGE SCALE GENOMIC DNA]</scope>
    <source>
        <strain evidence="10 11">MMsCG</strain>
    </source>
</reference>
<dbReference type="EMBL" id="NRQY01000001">
    <property type="protein sequence ID" value="RUT66859.1"/>
    <property type="molecule type" value="Genomic_DNA"/>
</dbReference>
<dbReference type="SUPFAM" id="SSF46565">
    <property type="entry name" value="Chaperone J-domain"/>
    <property type="match status" value="1"/>
</dbReference>
<sequence>MHYLGKIIGILLGMASGAGFWGIFLGFLIGHAIDKVRSQQSGGSFSNNQSRQALFFTTTFQILGHLTKSKGRVTESDIYLATALMDRMQLHGSARTLAQNAFREGKAAGFPLRDALRQLRRACYGRADLLRMFLEIQIQAAFGDGELHPNERQVLLVIAEELGIPRHQFENVLAMMQAQMHGGAQSSNRQQQSQQGYYRDQTADLAAAYRVLGVKESDDSTVIKRAYRKLMSEHHPDKLVAKGLPPEMMELAKEKAQSIQAAYDLIKKEKGFK</sequence>
<comment type="subunit">
    <text evidence="7">Homodimer.</text>
</comment>
<dbReference type="HAMAP" id="MF_01153">
    <property type="entry name" value="DjlA"/>
    <property type="match status" value="1"/>
</dbReference>
<dbReference type="InterPro" id="IPR050817">
    <property type="entry name" value="DjlA_DnaK_co-chaperone"/>
</dbReference>
<dbReference type="CDD" id="cd06257">
    <property type="entry name" value="DnaJ"/>
    <property type="match status" value="1"/>
</dbReference>
<dbReference type="PANTHER" id="PTHR24074">
    <property type="entry name" value="CO-CHAPERONE PROTEIN DJLA"/>
    <property type="match status" value="1"/>
</dbReference>
<keyword evidence="3 7" id="KW-0812">Transmembrane</keyword>
<dbReference type="InterPro" id="IPR036869">
    <property type="entry name" value="J_dom_sf"/>
</dbReference>
<keyword evidence="1 7" id="KW-1003">Cell membrane</keyword>
<keyword evidence="6 7" id="KW-0143">Chaperone</keyword>
<evidence type="ECO:0000256" key="2">
    <source>
        <dbReference type="ARBA" id="ARBA00022519"/>
    </source>
</evidence>
<feature type="domain" description="J" evidence="9">
    <location>
        <begin position="207"/>
        <end position="273"/>
    </location>
</feature>
<dbReference type="PRINTS" id="PR00625">
    <property type="entry name" value="JDOMAIN"/>
</dbReference>
<dbReference type="Gene3D" id="1.10.287.110">
    <property type="entry name" value="DnaJ domain"/>
    <property type="match status" value="1"/>
</dbReference>
<comment type="caution">
    <text evidence="10">The sequence shown here is derived from an EMBL/GenBank/DDBJ whole genome shotgun (WGS) entry which is preliminary data.</text>
</comment>
<feature type="topological domain" description="Periplasmic" evidence="7">
    <location>
        <begin position="1"/>
        <end position="6"/>
    </location>
</feature>
<dbReference type="OrthoDB" id="9782583at2"/>
<dbReference type="InterPro" id="IPR023749">
    <property type="entry name" value="DjlA"/>
</dbReference>
<dbReference type="SMART" id="SM00271">
    <property type="entry name" value="DnaJ"/>
    <property type="match status" value="1"/>
</dbReference>
<keyword evidence="4 7" id="KW-1133">Transmembrane helix</keyword>
<evidence type="ECO:0000313" key="10">
    <source>
        <dbReference type="EMBL" id="RUT66859.1"/>
    </source>
</evidence>
<dbReference type="PROSITE" id="PS50076">
    <property type="entry name" value="DNAJ_2"/>
    <property type="match status" value="1"/>
</dbReference>
<dbReference type="Pfam" id="PF05099">
    <property type="entry name" value="TerB"/>
    <property type="match status" value="1"/>
</dbReference>
<evidence type="ECO:0000256" key="1">
    <source>
        <dbReference type="ARBA" id="ARBA00022475"/>
    </source>
</evidence>
<protein>
    <recommendedName>
        <fullName evidence="7">Co-chaperone protein DjlA</fullName>
    </recommendedName>
</protein>
<dbReference type="GO" id="GO:0051087">
    <property type="term" value="F:protein-folding chaperone binding"/>
    <property type="evidence" value="ECO:0007669"/>
    <property type="project" value="InterPro"/>
</dbReference>
<evidence type="ECO:0000256" key="8">
    <source>
        <dbReference type="SAM" id="Phobius"/>
    </source>
</evidence>
<accession>A0A433ZXN0</accession>
<dbReference type="NCBIfam" id="NF006948">
    <property type="entry name" value="PRK09430.1"/>
    <property type="match status" value="1"/>
</dbReference>
<dbReference type="CDD" id="cd07316">
    <property type="entry name" value="terB_like_DjlA"/>
    <property type="match status" value="1"/>
</dbReference>
<dbReference type="AlphaFoldDB" id="A0A433ZXN0"/>
<keyword evidence="2 7" id="KW-0997">Cell inner membrane</keyword>
<evidence type="ECO:0000256" key="7">
    <source>
        <dbReference type="HAMAP-Rule" id="MF_01153"/>
    </source>
</evidence>
<feature type="topological domain" description="Cytoplasmic" evidence="7">
    <location>
        <begin position="32"/>
        <end position="273"/>
    </location>
</feature>
<evidence type="ECO:0000256" key="6">
    <source>
        <dbReference type="ARBA" id="ARBA00023186"/>
    </source>
</evidence>
<gene>
    <name evidence="7" type="primary">djlA</name>
    <name evidence="10" type="ORF">CKG00_11035</name>
</gene>
<dbReference type="Gene3D" id="1.10.3680.10">
    <property type="entry name" value="TerB-like"/>
    <property type="match status" value="1"/>
</dbReference>
<evidence type="ECO:0000256" key="4">
    <source>
        <dbReference type="ARBA" id="ARBA00022989"/>
    </source>
</evidence>
<dbReference type="InterPro" id="IPR029024">
    <property type="entry name" value="TerB-like"/>
</dbReference>
<organism evidence="10 11">
    <name type="scientific">Morganella morganii</name>
    <name type="common">Proteus morganii</name>
    <dbReference type="NCBI Taxonomy" id="582"/>
    <lineage>
        <taxon>Bacteria</taxon>
        <taxon>Pseudomonadati</taxon>
        <taxon>Pseudomonadota</taxon>
        <taxon>Gammaproteobacteria</taxon>
        <taxon>Enterobacterales</taxon>
        <taxon>Morganellaceae</taxon>
        <taxon>Morganella</taxon>
    </lineage>
</organism>
<dbReference type="InterPro" id="IPR001623">
    <property type="entry name" value="DnaJ_domain"/>
</dbReference>
<feature type="transmembrane region" description="Helical" evidence="8">
    <location>
        <begin position="7"/>
        <end position="29"/>
    </location>
</feature>
<dbReference type="Proteomes" id="UP000286908">
    <property type="component" value="Unassembled WGS sequence"/>
</dbReference>
<dbReference type="FunFam" id="1.10.287.110:FF:000011">
    <property type="entry name" value="Co-chaperone protein DjlA"/>
    <property type="match status" value="1"/>
</dbReference>
<comment type="domain">
    <text evidence="7">The transmembrane domain is a dimerization domain.</text>
</comment>
<evidence type="ECO:0000256" key="3">
    <source>
        <dbReference type="ARBA" id="ARBA00022692"/>
    </source>
</evidence>
<evidence type="ECO:0000313" key="11">
    <source>
        <dbReference type="Proteomes" id="UP000286908"/>
    </source>
</evidence>